<feature type="domain" description="DUF5671" evidence="2">
    <location>
        <begin position="15"/>
        <end position="151"/>
    </location>
</feature>
<feature type="transmembrane region" description="Helical" evidence="1">
    <location>
        <begin position="105"/>
        <end position="129"/>
    </location>
</feature>
<feature type="transmembrane region" description="Helical" evidence="1">
    <location>
        <begin position="63"/>
        <end position="85"/>
    </location>
</feature>
<proteinExistence type="predicted"/>
<reference evidence="3 4" key="1">
    <citation type="submission" date="2017-09" db="EMBL/GenBank/DDBJ databases">
        <title>Depth-based differentiation of microbial function through sediment-hosted aquifers and enrichment of novel symbionts in the deep terrestrial subsurface.</title>
        <authorList>
            <person name="Probst A.J."/>
            <person name="Ladd B."/>
            <person name="Jarett J.K."/>
            <person name="Geller-Mcgrath D.E."/>
            <person name="Sieber C.M."/>
            <person name="Emerson J.B."/>
            <person name="Anantharaman K."/>
            <person name="Thomas B.C."/>
            <person name="Malmstrom R."/>
            <person name="Stieglmeier M."/>
            <person name="Klingl A."/>
            <person name="Woyke T."/>
            <person name="Ryan C.M."/>
            <person name="Banfield J.F."/>
        </authorList>
    </citation>
    <scope>NUCLEOTIDE SEQUENCE [LARGE SCALE GENOMIC DNA]</scope>
    <source>
        <strain evidence="3">CG22_combo_CG10-13_8_21_14_all_35_9</strain>
    </source>
</reference>
<evidence type="ECO:0000259" key="2">
    <source>
        <dbReference type="Pfam" id="PF18920"/>
    </source>
</evidence>
<comment type="caution">
    <text evidence="3">The sequence shown here is derived from an EMBL/GenBank/DDBJ whole genome shotgun (WGS) entry which is preliminary data.</text>
</comment>
<protein>
    <recommendedName>
        <fullName evidence="2">DUF5671 domain-containing protein</fullName>
    </recommendedName>
</protein>
<dbReference type="Pfam" id="PF18920">
    <property type="entry name" value="DUF5671"/>
    <property type="match status" value="1"/>
</dbReference>
<feature type="transmembrane region" description="Helical" evidence="1">
    <location>
        <begin position="136"/>
        <end position="156"/>
    </location>
</feature>
<keyword evidence="1" id="KW-0812">Transmembrane</keyword>
<keyword evidence="1" id="KW-1133">Transmembrane helix</keyword>
<dbReference type="EMBL" id="PCTB01000022">
    <property type="protein sequence ID" value="PIP63014.1"/>
    <property type="molecule type" value="Genomic_DNA"/>
</dbReference>
<accession>A0A2H0BZH0</accession>
<evidence type="ECO:0000256" key="1">
    <source>
        <dbReference type="SAM" id="Phobius"/>
    </source>
</evidence>
<evidence type="ECO:0000313" key="3">
    <source>
        <dbReference type="EMBL" id="PIP63014.1"/>
    </source>
</evidence>
<dbReference type="AlphaFoldDB" id="A0A2H0BZH0"/>
<sequence length="317" mass="36450">MAENSTQTKVSPKHVFLHLFAIVMLYLSTANFITLIFQYINILLPDKLAQIGYYFEGTYRSNLIRFSLSSIIIVFPALIFISWLLNKNYKKDPAVRDMKTRKWLIYFTLFLTGLVIVGDLISIIWNFLGGEITTRFVLKSLSMLFVSSLIFSYYLWDVRREFPKTNDKLKYFVWSISALVLAVIITGFFLIGSPQKERIARFDQQRVYNLQSIQSEIVNYWVNKRTLPQNFSVLEDPISGYKVPTDPETNSQYEYIIKGPDSFELCAIFGSASSDSGNLKTPIAVPAGSYNQNWQHGAGITCFERTIDPQLYPPPKQ</sequence>
<feature type="transmembrane region" description="Helical" evidence="1">
    <location>
        <begin position="15"/>
        <end position="42"/>
    </location>
</feature>
<organism evidence="3 4">
    <name type="scientific">Candidatus Roizmanbacteria bacterium CG22_combo_CG10-13_8_21_14_all_35_9</name>
    <dbReference type="NCBI Taxonomy" id="1974861"/>
    <lineage>
        <taxon>Bacteria</taxon>
        <taxon>Candidatus Roizmaniibacteriota</taxon>
    </lineage>
</organism>
<gene>
    <name evidence="3" type="ORF">COW98_00895</name>
</gene>
<dbReference type="InterPro" id="IPR043728">
    <property type="entry name" value="DUF5671"/>
</dbReference>
<name>A0A2H0BZH0_9BACT</name>
<dbReference type="Proteomes" id="UP000231021">
    <property type="component" value="Unassembled WGS sequence"/>
</dbReference>
<evidence type="ECO:0000313" key="4">
    <source>
        <dbReference type="Proteomes" id="UP000231021"/>
    </source>
</evidence>
<feature type="transmembrane region" description="Helical" evidence="1">
    <location>
        <begin position="171"/>
        <end position="191"/>
    </location>
</feature>
<keyword evidence="1" id="KW-0472">Membrane</keyword>